<evidence type="ECO:0000256" key="1">
    <source>
        <dbReference type="SAM" id="MobiDB-lite"/>
    </source>
</evidence>
<organism evidence="3">
    <name type="scientific">Schizophyllum commune (strain H4-8 / FGSC 9210)</name>
    <name type="common">Split gill fungus</name>
    <dbReference type="NCBI Taxonomy" id="578458"/>
    <lineage>
        <taxon>Eukaryota</taxon>
        <taxon>Fungi</taxon>
        <taxon>Dikarya</taxon>
        <taxon>Basidiomycota</taxon>
        <taxon>Agaricomycotina</taxon>
        <taxon>Agaricomycetes</taxon>
        <taxon>Agaricomycetidae</taxon>
        <taxon>Agaricales</taxon>
        <taxon>Schizophyllaceae</taxon>
        <taxon>Schizophyllum</taxon>
    </lineage>
</organism>
<feature type="non-terminal residue" evidence="2">
    <location>
        <position position="170"/>
    </location>
</feature>
<dbReference type="OMA" id="VCSISCC"/>
<name>D8QIY9_SCHCM</name>
<dbReference type="KEGG" id="scm:SCHCO_01341277"/>
<sequence length="170" mass="17792">MPIIATPPHPTHFTPPLLRLSPGFTSSESHSTSPHRSRSRLHLFRLSPFPPQSSALLPFSTRPSAPAPPLPTSIPPHLNPSPPLLRSTSPPESLPTSPAPPPALALGPRVLPTSSPHLPSAPALGGSHPARSHPLYATPASQYAAHARSASSTRPSASPARSTRLTLVLL</sequence>
<dbReference type="Proteomes" id="UP000007431">
    <property type="component" value="Unassembled WGS sequence"/>
</dbReference>
<feature type="compositionally biased region" description="Low complexity" evidence="1">
    <location>
        <begin position="11"/>
        <end position="32"/>
    </location>
</feature>
<reference evidence="2 3" key="1">
    <citation type="journal article" date="2010" name="Nat. Biotechnol.">
        <title>Genome sequence of the model mushroom Schizophyllum commune.</title>
        <authorList>
            <person name="Ohm R.A."/>
            <person name="de Jong J.F."/>
            <person name="Lugones L.G."/>
            <person name="Aerts A."/>
            <person name="Kothe E."/>
            <person name="Stajich J.E."/>
            <person name="de Vries R.P."/>
            <person name="Record E."/>
            <person name="Levasseur A."/>
            <person name="Baker S.E."/>
            <person name="Bartholomew K.A."/>
            <person name="Coutinho P.M."/>
            <person name="Erdmann S."/>
            <person name="Fowler T.J."/>
            <person name="Gathman A.C."/>
            <person name="Lombard V."/>
            <person name="Henrissat B."/>
            <person name="Knabe N."/>
            <person name="Kuees U."/>
            <person name="Lilly W.W."/>
            <person name="Lindquist E."/>
            <person name="Lucas S."/>
            <person name="Magnuson J.K."/>
            <person name="Piumi F."/>
            <person name="Raudaskoski M."/>
            <person name="Salamov A."/>
            <person name="Schmutz J."/>
            <person name="Schwarze F.W.M.R."/>
            <person name="vanKuyk P.A."/>
            <person name="Horton J.S."/>
            <person name="Grigoriev I.V."/>
            <person name="Woesten H.A.B."/>
        </authorList>
    </citation>
    <scope>NUCLEOTIDE SEQUENCE [LARGE SCALE GENOMIC DNA]</scope>
    <source>
        <strain evidence="3">H4-8 / FGSC 9210</strain>
    </source>
</reference>
<accession>D8QIY9</accession>
<feature type="compositionally biased region" description="Pro residues" evidence="1">
    <location>
        <begin position="1"/>
        <end position="10"/>
    </location>
</feature>
<dbReference type="GeneID" id="9593783"/>
<dbReference type="HOGENOM" id="CLU_1571547_0_0_1"/>
<feature type="compositionally biased region" description="Low complexity" evidence="1">
    <location>
        <begin position="144"/>
        <end position="164"/>
    </location>
</feature>
<evidence type="ECO:0000313" key="3">
    <source>
        <dbReference type="Proteomes" id="UP000007431"/>
    </source>
</evidence>
<proteinExistence type="predicted"/>
<protein>
    <submittedName>
        <fullName evidence="2">Uncharacterized protein</fullName>
    </submittedName>
</protein>
<feature type="region of interest" description="Disordered" evidence="1">
    <location>
        <begin position="1"/>
        <end position="170"/>
    </location>
</feature>
<feature type="compositionally biased region" description="Basic residues" evidence="1">
    <location>
        <begin position="33"/>
        <end position="43"/>
    </location>
</feature>
<feature type="compositionally biased region" description="Low complexity" evidence="1">
    <location>
        <begin position="84"/>
        <end position="96"/>
    </location>
</feature>
<dbReference type="EMBL" id="GL377313">
    <property type="protein sequence ID" value="EFI92490.1"/>
    <property type="molecule type" value="Genomic_DNA"/>
</dbReference>
<feature type="compositionally biased region" description="Pro residues" evidence="1">
    <location>
        <begin position="65"/>
        <end position="83"/>
    </location>
</feature>
<dbReference type="InParanoid" id="D8QIY9"/>
<keyword evidence="3" id="KW-1185">Reference proteome</keyword>
<gene>
    <name evidence="2" type="ORF">SCHCODRAFT_113857</name>
</gene>
<dbReference type="AlphaFoldDB" id="D8QIY9"/>
<evidence type="ECO:0000313" key="2">
    <source>
        <dbReference type="EMBL" id="EFI92490.1"/>
    </source>
</evidence>